<proteinExistence type="inferred from homology"/>
<dbReference type="InterPro" id="IPR051013">
    <property type="entry name" value="MBL_superfamily_lactonases"/>
</dbReference>
<evidence type="ECO:0000256" key="1">
    <source>
        <dbReference type="ARBA" id="ARBA00007749"/>
    </source>
</evidence>
<dbReference type="Proteomes" id="UP000019471">
    <property type="component" value="Unassembled WGS sequence"/>
</dbReference>
<dbReference type="RefSeq" id="XP_007749775.1">
    <property type="nucleotide sequence ID" value="XM_007751585.1"/>
</dbReference>
<dbReference type="OrthoDB" id="10250730at2759"/>
<protein>
    <recommendedName>
        <fullName evidence="7">Metallo-beta-lactamase domain-containing protein</fullName>
    </recommendedName>
</protein>
<evidence type="ECO:0000313" key="6">
    <source>
        <dbReference type="Proteomes" id="UP000019471"/>
    </source>
</evidence>
<dbReference type="GeneID" id="19195702"/>
<keyword evidence="2" id="KW-0479">Metal-binding</keyword>
<reference evidence="5 6" key="1">
    <citation type="submission" date="2013-03" db="EMBL/GenBank/DDBJ databases">
        <title>The Genome Sequence of Cladophialophora psammophila CBS 110553.</title>
        <authorList>
            <consortium name="The Broad Institute Genomics Platform"/>
            <person name="Cuomo C."/>
            <person name="de Hoog S."/>
            <person name="Gorbushina A."/>
            <person name="Walker B."/>
            <person name="Young S.K."/>
            <person name="Zeng Q."/>
            <person name="Gargeya S."/>
            <person name="Fitzgerald M."/>
            <person name="Haas B."/>
            <person name="Abouelleil A."/>
            <person name="Allen A.W."/>
            <person name="Alvarado L."/>
            <person name="Arachchi H.M."/>
            <person name="Berlin A.M."/>
            <person name="Chapman S.B."/>
            <person name="Gainer-Dewar J."/>
            <person name="Goldberg J."/>
            <person name="Griggs A."/>
            <person name="Gujja S."/>
            <person name="Hansen M."/>
            <person name="Howarth C."/>
            <person name="Imamovic A."/>
            <person name="Ireland A."/>
            <person name="Larimer J."/>
            <person name="McCowan C."/>
            <person name="Murphy C."/>
            <person name="Pearson M."/>
            <person name="Poon T.W."/>
            <person name="Priest M."/>
            <person name="Roberts A."/>
            <person name="Saif S."/>
            <person name="Shea T."/>
            <person name="Sisk P."/>
            <person name="Sykes S."/>
            <person name="Wortman J."/>
            <person name="Nusbaum C."/>
            <person name="Birren B."/>
        </authorList>
    </citation>
    <scope>NUCLEOTIDE SEQUENCE [LARGE SCALE GENOMIC DNA]</scope>
    <source>
        <strain evidence="5 6">CBS 110553</strain>
    </source>
</reference>
<keyword evidence="4" id="KW-0862">Zinc</keyword>
<keyword evidence="3" id="KW-0378">Hydrolase</keyword>
<dbReference type="HOGENOM" id="CLU_030571_1_0_1"/>
<organism evidence="5 6">
    <name type="scientific">Cladophialophora psammophila CBS 110553</name>
    <dbReference type="NCBI Taxonomy" id="1182543"/>
    <lineage>
        <taxon>Eukaryota</taxon>
        <taxon>Fungi</taxon>
        <taxon>Dikarya</taxon>
        <taxon>Ascomycota</taxon>
        <taxon>Pezizomycotina</taxon>
        <taxon>Eurotiomycetes</taxon>
        <taxon>Chaetothyriomycetidae</taxon>
        <taxon>Chaetothyriales</taxon>
        <taxon>Herpotrichiellaceae</taxon>
        <taxon>Cladophialophora</taxon>
    </lineage>
</organism>
<evidence type="ECO:0000256" key="3">
    <source>
        <dbReference type="ARBA" id="ARBA00022801"/>
    </source>
</evidence>
<evidence type="ECO:0008006" key="7">
    <source>
        <dbReference type="Google" id="ProtNLM"/>
    </source>
</evidence>
<dbReference type="InterPro" id="IPR036866">
    <property type="entry name" value="RibonucZ/Hydroxyglut_hydro"/>
</dbReference>
<dbReference type="Gene3D" id="3.60.15.10">
    <property type="entry name" value="Ribonuclease Z/Hydroxyacylglutathione hydrolase-like"/>
    <property type="match status" value="1"/>
</dbReference>
<comment type="caution">
    <text evidence="5">The sequence shown here is derived from an EMBL/GenBank/DDBJ whole genome shotgun (WGS) entry which is preliminary data.</text>
</comment>
<evidence type="ECO:0000256" key="2">
    <source>
        <dbReference type="ARBA" id="ARBA00022723"/>
    </source>
</evidence>
<dbReference type="SUPFAM" id="SSF56281">
    <property type="entry name" value="Metallo-hydrolase/oxidoreductase"/>
    <property type="match status" value="1"/>
</dbReference>
<evidence type="ECO:0000313" key="5">
    <source>
        <dbReference type="EMBL" id="EXJ65771.1"/>
    </source>
</evidence>
<accession>W9WMA4</accession>
<dbReference type="AlphaFoldDB" id="W9WMA4"/>
<dbReference type="eggNOG" id="ENOG502S1A6">
    <property type="taxonomic scope" value="Eukaryota"/>
</dbReference>
<comment type="similarity">
    <text evidence="1">Belongs to the metallo-beta-lactamase superfamily.</text>
</comment>
<dbReference type="GO" id="GO:0046872">
    <property type="term" value="F:metal ion binding"/>
    <property type="evidence" value="ECO:0007669"/>
    <property type="project" value="UniProtKB-KW"/>
</dbReference>
<name>W9WMA4_9EURO</name>
<dbReference type="GO" id="GO:0016787">
    <property type="term" value="F:hydrolase activity"/>
    <property type="evidence" value="ECO:0007669"/>
    <property type="project" value="UniProtKB-KW"/>
</dbReference>
<dbReference type="PANTHER" id="PTHR42978">
    <property type="entry name" value="QUORUM-QUENCHING LACTONASE YTNP-RELATED-RELATED"/>
    <property type="match status" value="1"/>
</dbReference>
<keyword evidence="6" id="KW-1185">Reference proteome</keyword>
<dbReference type="PANTHER" id="PTHR42978:SF5">
    <property type="entry name" value="METALLO-BETA-LACTAMASE DOMAIN-CONTAINING PROTEIN"/>
    <property type="match status" value="1"/>
</dbReference>
<dbReference type="EMBL" id="AMGX01000023">
    <property type="protein sequence ID" value="EXJ65771.1"/>
    <property type="molecule type" value="Genomic_DNA"/>
</dbReference>
<dbReference type="STRING" id="1182543.W9WMA4"/>
<sequence length="300" mass="33464">MTFWNHLFTVPTGGIAIVKIIDTTSRIANSSVDYLMVPPMKGFSKMPTHPSWSFLIENPSGTRVLFDLGIAIDWRQYAPIVSDRITTNGWHITADRSVADIIEDGGVPRESINSIIWSLVFGNLRAFDFFGDGSFYLLDTPGHSVGHLGGLVRTTKNPDTFIFMGGDLCHHAGEVRPSKYKPLPNEMAPEILPEFLRQVCPGAVLEELLTSRSRAADQSFFDPHLGSDIPEAIRTIGKVQEADANDNVLFLYAHDTSLLDGMVDLFPQVANNWKKNGWRTKLYWHFLGDFREALGLLDNA</sequence>
<dbReference type="CDD" id="cd07730">
    <property type="entry name" value="metallo-hydrolase-like_MBL-fold"/>
    <property type="match status" value="1"/>
</dbReference>
<evidence type="ECO:0000256" key="4">
    <source>
        <dbReference type="ARBA" id="ARBA00022833"/>
    </source>
</evidence>
<gene>
    <name evidence="5" type="ORF">A1O5_11012</name>
</gene>